<proteinExistence type="predicted"/>
<name>A0A9P5X571_9AGAR</name>
<dbReference type="Proteomes" id="UP000807342">
    <property type="component" value="Unassembled WGS sequence"/>
</dbReference>
<reference evidence="1" key="1">
    <citation type="submission" date="2020-11" db="EMBL/GenBank/DDBJ databases">
        <authorList>
            <consortium name="DOE Joint Genome Institute"/>
            <person name="Ahrendt S."/>
            <person name="Riley R."/>
            <person name="Andreopoulos W."/>
            <person name="Labutti K."/>
            <person name="Pangilinan J."/>
            <person name="Ruiz-Duenas F.J."/>
            <person name="Barrasa J.M."/>
            <person name="Sanchez-Garcia M."/>
            <person name="Camarero S."/>
            <person name="Miyauchi S."/>
            <person name="Serrano A."/>
            <person name="Linde D."/>
            <person name="Babiker R."/>
            <person name="Drula E."/>
            <person name="Ayuso-Fernandez I."/>
            <person name="Pacheco R."/>
            <person name="Padilla G."/>
            <person name="Ferreira P."/>
            <person name="Barriuso J."/>
            <person name="Kellner H."/>
            <person name="Castanera R."/>
            <person name="Alfaro M."/>
            <person name="Ramirez L."/>
            <person name="Pisabarro A.G."/>
            <person name="Kuo A."/>
            <person name="Tritt A."/>
            <person name="Lipzen A."/>
            <person name="He G."/>
            <person name="Yan M."/>
            <person name="Ng V."/>
            <person name="Cullen D."/>
            <person name="Martin F."/>
            <person name="Rosso M.-N."/>
            <person name="Henrissat B."/>
            <person name="Hibbett D."/>
            <person name="Martinez A.T."/>
            <person name="Grigoriev I.V."/>
        </authorList>
    </citation>
    <scope>NUCLEOTIDE SEQUENCE</scope>
    <source>
        <strain evidence="1">MF-IS2</strain>
    </source>
</reference>
<evidence type="ECO:0000313" key="1">
    <source>
        <dbReference type="EMBL" id="KAF9444703.1"/>
    </source>
</evidence>
<keyword evidence="2" id="KW-1185">Reference proteome</keyword>
<dbReference type="EMBL" id="MU151354">
    <property type="protein sequence ID" value="KAF9444703.1"/>
    <property type="molecule type" value="Genomic_DNA"/>
</dbReference>
<accession>A0A9P5X571</accession>
<evidence type="ECO:0000313" key="2">
    <source>
        <dbReference type="Proteomes" id="UP000807342"/>
    </source>
</evidence>
<gene>
    <name evidence="1" type="ORF">P691DRAFT_806965</name>
</gene>
<comment type="caution">
    <text evidence="1">The sequence shown here is derived from an EMBL/GenBank/DDBJ whole genome shotgun (WGS) entry which is preliminary data.</text>
</comment>
<protein>
    <submittedName>
        <fullName evidence="1">Uncharacterized protein</fullName>
    </submittedName>
</protein>
<organism evidence="1 2">
    <name type="scientific">Macrolepiota fuliginosa MF-IS2</name>
    <dbReference type="NCBI Taxonomy" id="1400762"/>
    <lineage>
        <taxon>Eukaryota</taxon>
        <taxon>Fungi</taxon>
        <taxon>Dikarya</taxon>
        <taxon>Basidiomycota</taxon>
        <taxon>Agaricomycotina</taxon>
        <taxon>Agaricomycetes</taxon>
        <taxon>Agaricomycetidae</taxon>
        <taxon>Agaricales</taxon>
        <taxon>Agaricineae</taxon>
        <taxon>Agaricaceae</taxon>
        <taxon>Macrolepiota</taxon>
    </lineage>
</organism>
<dbReference type="AlphaFoldDB" id="A0A9P5X571"/>
<sequence>MPYAFVYVYVDVLRPERGTSAPTSGLNAALTGPTGDWGVGPGWACRVRVVWVGSWRFRCVYVLFVGYRWNLCLGCVYGLVVTPPAKDKNVS</sequence>